<evidence type="ECO:0000313" key="4">
    <source>
        <dbReference type="EMBL" id="MFB5189053.1"/>
    </source>
</evidence>
<organism evidence="4 5">
    <name type="scientific">Alicyclobacillus fastidiosus</name>
    <dbReference type="NCBI Taxonomy" id="392011"/>
    <lineage>
        <taxon>Bacteria</taxon>
        <taxon>Bacillati</taxon>
        <taxon>Bacillota</taxon>
        <taxon>Bacilli</taxon>
        <taxon>Bacillales</taxon>
        <taxon>Alicyclobacillaceae</taxon>
        <taxon>Alicyclobacillus</taxon>
    </lineage>
</organism>
<evidence type="ECO:0000313" key="5">
    <source>
        <dbReference type="Proteomes" id="UP001579974"/>
    </source>
</evidence>
<name>A0ABV5A9X1_9BACL</name>
<dbReference type="Proteomes" id="UP001579974">
    <property type="component" value="Unassembled WGS sequence"/>
</dbReference>
<dbReference type="Gene3D" id="3.40.50.150">
    <property type="entry name" value="Vaccinia Virus protein VP39"/>
    <property type="match status" value="1"/>
</dbReference>
<evidence type="ECO:0000256" key="3">
    <source>
        <dbReference type="ARBA" id="ARBA00022691"/>
    </source>
</evidence>
<dbReference type="EMBL" id="JBDXSU010000001">
    <property type="protein sequence ID" value="MFB5189053.1"/>
    <property type="molecule type" value="Genomic_DNA"/>
</dbReference>
<keyword evidence="1 4" id="KW-0489">Methyltransferase</keyword>
<dbReference type="GO" id="GO:0032259">
    <property type="term" value="P:methylation"/>
    <property type="evidence" value="ECO:0007669"/>
    <property type="project" value="UniProtKB-KW"/>
</dbReference>
<evidence type="ECO:0000256" key="1">
    <source>
        <dbReference type="ARBA" id="ARBA00022603"/>
    </source>
</evidence>
<proteinExistence type="predicted"/>
<comment type="caution">
    <text evidence="4">The sequence shown here is derived from an EMBL/GenBank/DDBJ whole genome shotgun (WGS) entry which is preliminary data.</text>
</comment>
<dbReference type="RefSeq" id="WP_275475873.1">
    <property type="nucleotide sequence ID" value="NZ_CP162940.1"/>
</dbReference>
<dbReference type="Pfam" id="PF02086">
    <property type="entry name" value="MethyltransfD12"/>
    <property type="match status" value="1"/>
</dbReference>
<protein>
    <submittedName>
        <fullName evidence="4">DNA adenine methylase</fullName>
    </submittedName>
</protein>
<reference evidence="4 5" key="1">
    <citation type="journal article" date="2024" name="Int. J. Mol. Sci.">
        <title>Exploration of Alicyclobacillus spp. Genome in Search of Antibiotic Resistance.</title>
        <authorList>
            <person name="Bucka-Kolendo J."/>
            <person name="Kiousi D.E."/>
            <person name="Dekowska A."/>
            <person name="Mikolajczuk-Szczyrba A."/>
            <person name="Karadedos D.M."/>
            <person name="Michael P."/>
            <person name="Galanis A."/>
            <person name="Sokolowska B."/>
        </authorList>
    </citation>
    <scope>NUCLEOTIDE SEQUENCE [LARGE SCALE GENOMIC DNA]</scope>
    <source>
        <strain evidence="4 5">KKP 3000</strain>
    </source>
</reference>
<evidence type="ECO:0000256" key="2">
    <source>
        <dbReference type="ARBA" id="ARBA00022679"/>
    </source>
</evidence>
<keyword evidence="2" id="KW-0808">Transferase</keyword>
<dbReference type="PANTHER" id="PTHR30481">
    <property type="entry name" value="DNA ADENINE METHYLASE"/>
    <property type="match status" value="1"/>
</dbReference>
<dbReference type="GO" id="GO:0008168">
    <property type="term" value="F:methyltransferase activity"/>
    <property type="evidence" value="ECO:0007669"/>
    <property type="project" value="UniProtKB-KW"/>
</dbReference>
<keyword evidence="3" id="KW-0949">S-adenosyl-L-methionine</keyword>
<gene>
    <name evidence="4" type="ORF">KKP3000_001493</name>
</gene>
<accession>A0ABV5A9X1</accession>
<dbReference type="InterPro" id="IPR029063">
    <property type="entry name" value="SAM-dependent_MTases_sf"/>
</dbReference>
<dbReference type="InterPro" id="IPR012327">
    <property type="entry name" value="MeTrfase_D12"/>
</dbReference>
<dbReference type="SUPFAM" id="SSF53335">
    <property type="entry name" value="S-adenosyl-L-methionine-dependent methyltransferases"/>
    <property type="match status" value="1"/>
</dbReference>
<sequence length="115" mass="13605">MQIECRDFREVIECYDSPDTLFYCDPPYVGRENRYKGNFNERDHRDLAELLRGIKGQAIVSYYEDPLVNELYPEWHRGFVDTYKYALPQDAGEERVKAREVLLMNYGAIQQTLSV</sequence>
<keyword evidence="5" id="KW-1185">Reference proteome</keyword>